<dbReference type="InterPro" id="IPR036291">
    <property type="entry name" value="NAD(P)-bd_dom_sf"/>
</dbReference>
<dbReference type="InterPro" id="IPR002347">
    <property type="entry name" value="SDR_fam"/>
</dbReference>
<dbReference type="SUPFAM" id="SSF51735">
    <property type="entry name" value="NAD(P)-binding Rossmann-fold domains"/>
    <property type="match status" value="1"/>
</dbReference>
<keyword evidence="1" id="KW-0560">Oxidoreductase</keyword>
<reference evidence="2 3" key="1">
    <citation type="submission" date="2021-03" db="EMBL/GenBank/DDBJ databases">
        <title>Sequencing the genomes of 1000 actinobacteria strains.</title>
        <authorList>
            <person name="Klenk H.-P."/>
        </authorList>
    </citation>
    <scope>NUCLEOTIDE SEQUENCE [LARGE SCALE GENOMIC DNA]</scope>
    <source>
        <strain evidence="2 3">DSM 46670</strain>
    </source>
</reference>
<dbReference type="Pfam" id="PF00106">
    <property type="entry name" value="adh_short"/>
    <property type="match status" value="1"/>
</dbReference>
<accession>A0ABS4TJ70</accession>
<name>A0ABS4TJ70_9PSEU</name>
<gene>
    <name evidence="2" type="ORF">JOF56_004842</name>
</gene>
<evidence type="ECO:0000313" key="2">
    <source>
        <dbReference type="EMBL" id="MBP2324457.1"/>
    </source>
</evidence>
<evidence type="ECO:0000313" key="3">
    <source>
        <dbReference type="Proteomes" id="UP001519332"/>
    </source>
</evidence>
<evidence type="ECO:0000256" key="1">
    <source>
        <dbReference type="ARBA" id="ARBA00023002"/>
    </source>
</evidence>
<proteinExistence type="predicted"/>
<dbReference type="RefSeq" id="WP_209641791.1">
    <property type="nucleotide sequence ID" value="NZ_JAGINW010000001.1"/>
</dbReference>
<sequence length="269" mass="29749">MKSILVSGGNSGIGLQAAREFVAQGHRVAILGRDRHKGEQAVRPLGGRATFHSVDLSTHDGVRDAAKRVLDEHEHLDAVLHTTGVMTFEDVRTADGLNLFFAVNYLSRYHLTQLLLPALRRAERARVVMMTAHVSLATTIDLQVFPGFESFHFGRMREQVQIGNHHYAAYLARTEPGLLAGVVNAGGAKTDIFRMQPWYFRLLATAVIPAFYGSVTKAAHNAVHASVRDDWPAATYWEKPGNFDRRTSIALDESTTHHVMDVSRKLTGA</sequence>
<organism evidence="2 3">
    <name type="scientific">Kibdelosporangium banguiense</name>
    <dbReference type="NCBI Taxonomy" id="1365924"/>
    <lineage>
        <taxon>Bacteria</taxon>
        <taxon>Bacillati</taxon>
        <taxon>Actinomycetota</taxon>
        <taxon>Actinomycetes</taxon>
        <taxon>Pseudonocardiales</taxon>
        <taxon>Pseudonocardiaceae</taxon>
        <taxon>Kibdelosporangium</taxon>
    </lineage>
</organism>
<dbReference type="Proteomes" id="UP001519332">
    <property type="component" value="Unassembled WGS sequence"/>
</dbReference>
<dbReference type="PANTHER" id="PTHR43157">
    <property type="entry name" value="PHOSPHATIDYLINOSITOL-GLYCAN BIOSYNTHESIS CLASS F PROTEIN-RELATED"/>
    <property type="match status" value="1"/>
</dbReference>
<protein>
    <submittedName>
        <fullName evidence="2">NAD(P)-dependent dehydrogenase (Short-subunit alcohol dehydrogenase family)</fullName>
    </submittedName>
</protein>
<keyword evidence="3" id="KW-1185">Reference proteome</keyword>
<dbReference type="EMBL" id="JAGINW010000001">
    <property type="protein sequence ID" value="MBP2324457.1"/>
    <property type="molecule type" value="Genomic_DNA"/>
</dbReference>
<comment type="caution">
    <text evidence="2">The sequence shown here is derived from an EMBL/GenBank/DDBJ whole genome shotgun (WGS) entry which is preliminary data.</text>
</comment>
<dbReference type="PANTHER" id="PTHR43157:SF31">
    <property type="entry name" value="PHOSPHATIDYLINOSITOL-GLYCAN BIOSYNTHESIS CLASS F PROTEIN"/>
    <property type="match status" value="1"/>
</dbReference>
<dbReference type="Gene3D" id="3.40.50.720">
    <property type="entry name" value="NAD(P)-binding Rossmann-like Domain"/>
    <property type="match status" value="1"/>
</dbReference>